<dbReference type="GO" id="GO:0022857">
    <property type="term" value="F:transmembrane transporter activity"/>
    <property type="evidence" value="ECO:0007669"/>
    <property type="project" value="InterPro"/>
</dbReference>
<dbReference type="Gene3D" id="1.20.1720.10">
    <property type="entry name" value="Multidrug resistance protein D"/>
    <property type="match status" value="1"/>
</dbReference>
<keyword evidence="3 7" id="KW-0812">Transmembrane</keyword>
<feature type="transmembrane region" description="Helical" evidence="7">
    <location>
        <begin position="117"/>
        <end position="136"/>
    </location>
</feature>
<evidence type="ECO:0000256" key="1">
    <source>
        <dbReference type="ARBA" id="ARBA00004141"/>
    </source>
</evidence>
<evidence type="ECO:0000313" key="10">
    <source>
        <dbReference type="Proteomes" id="UP001175001"/>
    </source>
</evidence>
<feature type="transmembrane region" description="Helical" evidence="7">
    <location>
        <begin position="386"/>
        <end position="405"/>
    </location>
</feature>
<accession>A0AA39TRE7</accession>
<evidence type="ECO:0000256" key="3">
    <source>
        <dbReference type="ARBA" id="ARBA00022692"/>
    </source>
</evidence>
<organism evidence="9 10">
    <name type="scientific">Lasiodiplodia hormozganensis</name>
    <dbReference type="NCBI Taxonomy" id="869390"/>
    <lineage>
        <taxon>Eukaryota</taxon>
        <taxon>Fungi</taxon>
        <taxon>Dikarya</taxon>
        <taxon>Ascomycota</taxon>
        <taxon>Pezizomycotina</taxon>
        <taxon>Dothideomycetes</taxon>
        <taxon>Dothideomycetes incertae sedis</taxon>
        <taxon>Botryosphaeriales</taxon>
        <taxon>Botryosphaeriaceae</taxon>
        <taxon>Lasiodiplodia</taxon>
    </lineage>
</organism>
<feature type="transmembrane region" description="Helical" evidence="7">
    <location>
        <begin position="76"/>
        <end position="97"/>
    </location>
</feature>
<dbReference type="AlphaFoldDB" id="A0AA39TRE7"/>
<feature type="region of interest" description="Disordered" evidence="6">
    <location>
        <begin position="1"/>
        <end position="69"/>
    </location>
</feature>
<keyword evidence="4 7" id="KW-1133">Transmembrane helix</keyword>
<protein>
    <submittedName>
        <fullName evidence="9">Efflux pump rdc3</fullName>
    </submittedName>
</protein>
<evidence type="ECO:0000313" key="9">
    <source>
        <dbReference type="EMBL" id="KAK0610262.1"/>
    </source>
</evidence>
<dbReference type="Proteomes" id="UP001175001">
    <property type="component" value="Unassembled WGS sequence"/>
</dbReference>
<evidence type="ECO:0000256" key="5">
    <source>
        <dbReference type="ARBA" id="ARBA00023136"/>
    </source>
</evidence>
<feature type="compositionally biased region" description="Basic and acidic residues" evidence="6">
    <location>
        <begin position="1"/>
        <end position="21"/>
    </location>
</feature>
<feature type="transmembrane region" description="Helical" evidence="7">
    <location>
        <begin position="347"/>
        <end position="365"/>
    </location>
</feature>
<proteinExistence type="inferred from homology"/>
<evidence type="ECO:0000256" key="2">
    <source>
        <dbReference type="ARBA" id="ARBA00008335"/>
    </source>
</evidence>
<feature type="compositionally biased region" description="Polar residues" evidence="6">
    <location>
        <begin position="22"/>
        <end position="48"/>
    </location>
</feature>
<feature type="transmembrane region" description="Helical" evidence="7">
    <location>
        <begin position="143"/>
        <end position="164"/>
    </location>
</feature>
<dbReference type="InterPro" id="IPR036259">
    <property type="entry name" value="MFS_trans_sf"/>
</dbReference>
<keyword evidence="10" id="KW-1185">Reference proteome</keyword>
<dbReference type="PANTHER" id="PTHR23502:SF68">
    <property type="entry name" value="MULTIDRUG TRANSPORTER, PUTATIVE (AFU_ORTHOLOGUE AFUA_3G01120)-RELATED"/>
    <property type="match status" value="1"/>
</dbReference>
<dbReference type="InterPro" id="IPR011701">
    <property type="entry name" value="MFS"/>
</dbReference>
<dbReference type="PANTHER" id="PTHR23502">
    <property type="entry name" value="MAJOR FACILITATOR SUPERFAMILY"/>
    <property type="match status" value="1"/>
</dbReference>
<evidence type="ECO:0000256" key="4">
    <source>
        <dbReference type="ARBA" id="ARBA00022989"/>
    </source>
</evidence>
<dbReference type="PROSITE" id="PS50850">
    <property type="entry name" value="MFS"/>
    <property type="match status" value="1"/>
</dbReference>
<evidence type="ECO:0000256" key="6">
    <source>
        <dbReference type="SAM" id="MobiDB-lite"/>
    </source>
</evidence>
<feature type="domain" description="Major facilitator superfamily (MFS) profile" evidence="8">
    <location>
        <begin position="78"/>
        <end position="440"/>
    </location>
</feature>
<name>A0AA39TRE7_9PEZI</name>
<feature type="transmembrane region" description="Helical" evidence="7">
    <location>
        <begin position="203"/>
        <end position="227"/>
    </location>
</feature>
<dbReference type="SUPFAM" id="SSF103473">
    <property type="entry name" value="MFS general substrate transporter"/>
    <property type="match status" value="1"/>
</dbReference>
<keyword evidence="5 7" id="KW-0472">Membrane</keyword>
<gene>
    <name evidence="9" type="primary">rdc3_10</name>
    <name evidence="9" type="ORF">DIS24_g12111</name>
</gene>
<feature type="transmembrane region" description="Helical" evidence="7">
    <location>
        <begin position="300"/>
        <end position="327"/>
    </location>
</feature>
<dbReference type="Pfam" id="PF07690">
    <property type="entry name" value="MFS_1"/>
    <property type="match status" value="1"/>
</dbReference>
<comment type="subcellular location">
    <subcellularLocation>
        <location evidence="1">Membrane</location>
        <topology evidence="1">Multi-pass membrane protein</topology>
    </subcellularLocation>
</comment>
<comment type="similarity">
    <text evidence="2">Belongs to the major facilitator superfamily.</text>
</comment>
<dbReference type="InterPro" id="IPR020846">
    <property type="entry name" value="MFS_dom"/>
</dbReference>
<evidence type="ECO:0000256" key="7">
    <source>
        <dbReference type="SAM" id="Phobius"/>
    </source>
</evidence>
<feature type="transmembrane region" description="Helical" evidence="7">
    <location>
        <begin position="411"/>
        <end position="431"/>
    </location>
</feature>
<sequence>MADHQRTTHDLPGHDDEKTHEPQASTPCDNPASSITLDLEQGSVQTPSHADDANIVGWESDDDPMNPQNWPTRKKFVNCALVSFLTLLAPLASSAFAPGTPQLLHDFNSNSSELSSFVLSVYVLGYAVGPMIAAPMSEMYGRLVVYLVTNIGFVAFLVGCALAPSINSFVAFRFFSGALGSCVLSNGGGTIADIVRLESRARVMAAFSVVPMMGPIVGPIMGGFLVASKGWRWVFWVLVMVAGTLTISMALFMSESYAPVLLERKARMLRRETGNTRLRSKLDKGLTSADLFKRSILRPYYILFCSPLVLIFATYMLVVYGYLYLLFASVSVVFQEAYGFSTSSSGLVFISFGLGSITSLIWHSWTSDGDAAEQLKKDEFEPEFRLKLLPYASFSIPIGLFIYGWTAQYHVHWIAPLIGLYFFGLGQYNDFHQTGAEARS</sequence>
<dbReference type="EMBL" id="JAUJDW010000224">
    <property type="protein sequence ID" value="KAK0610262.1"/>
    <property type="molecule type" value="Genomic_DNA"/>
</dbReference>
<reference evidence="9" key="1">
    <citation type="submission" date="2023-06" db="EMBL/GenBank/DDBJ databases">
        <title>Multi-omics analyses reveal the molecular pathogenesis toolkit of Lasiodiplodia hormozganensis, a cross-kingdom pathogen.</title>
        <authorList>
            <person name="Felix C."/>
            <person name="Meneses R."/>
            <person name="Goncalves M.F.M."/>
            <person name="Tilleman L."/>
            <person name="Duarte A.S."/>
            <person name="Jorrin-Novo J.V."/>
            <person name="Van De Peer Y."/>
            <person name="Deforce D."/>
            <person name="Van Nieuwerburgh F."/>
            <person name="Esteves A.C."/>
            <person name="Alves A."/>
        </authorList>
    </citation>
    <scope>NUCLEOTIDE SEQUENCE</scope>
    <source>
        <strain evidence="9">CBS 339.90</strain>
    </source>
</reference>
<comment type="caution">
    <text evidence="9">The sequence shown here is derived from an EMBL/GenBank/DDBJ whole genome shotgun (WGS) entry which is preliminary data.</text>
</comment>
<evidence type="ECO:0000259" key="8">
    <source>
        <dbReference type="PROSITE" id="PS50850"/>
    </source>
</evidence>
<dbReference type="GO" id="GO:0016020">
    <property type="term" value="C:membrane"/>
    <property type="evidence" value="ECO:0007669"/>
    <property type="project" value="UniProtKB-SubCell"/>
</dbReference>
<feature type="transmembrane region" description="Helical" evidence="7">
    <location>
        <begin position="170"/>
        <end position="191"/>
    </location>
</feature>
<feature type="transmembrane region" description="Helical" evidence="7">
    <location>
        <begin position="233"/>
        <end position="262"/>
    </location>
</feature>